<gene>
    <name evidence="1" type="ORF">ACFO3A_07990</name>
</gene>
<dbReference type="InterPro" id="IPR021332">
    <property type="entry name" value="DUF2944"/>
</dbReference>
<reference evidence="2" key="1">
    <citation type="journal article" date="2019" name="Int. J. Syst. Evol. Microbiol.">
        <title>The Global Catalogue of Microorganisms (GCM) 10K type strain sequencing project: providing services to taxonomists for standard genome sequencing and annotation.</title>
        <authorList>
            <consortium name="The Broad Institute Genomics Platform"/>
            <consortium name="The Broad Institute Genome Sequencing Center for Infectious Disease"/>
            <person name="Wu L."/>
            <person name="Ma J."/>
        </authorList>
    </citation>
    <scope>NUCLEOTIDE SEQUENCE [LARGE SCALE GENOMIC DNA]</scope>
    <source>
        <strain evidence="2">JCM 11650</strain>
    </source>
</reference>
<keyword evidence="2" id="KW-1185">Reference proteome</keyword>
<dbReference type="RefSeq" id="WP_377725486.1">
    <property type="nucleotide sequence ID" value="NZ_JBHSEW010000006.1"/>
</dbReference>
<organism evidence="1 2">
    <name type="scientific">Comamonas nitrativorans</name>
    <dbReference type="NCBI Taxonomy" id="108437"/>
    <lineage>
        <taxon>Bacteria</taxon>
        <taxon>Pseudomonadati</taxon>
        <taxon>Pseudomonadota</taxon>
        <taxon>Betaproteobacteria</taxon>
        <taxon>Burkholderiales</taxon>
        <taxon>Comamonadaceae</taxon>
        <taxon>Comamonas</taxon>
    </lineage>
</organism>
<accession>A0ABV9GYF1</accession>
<comment type="caution">
    <text evidence="1">The sequence shown here is derived from an EMBL/GenBank/DDBJ whole genome shotgun (WGS) entry which is preliminary data.</text>
</comment>
<protein>
    <submittedName>
        <fullName evidence="1">DUF2946 family protein</fullName>
    </submittedName>
</protein>
<dbReference type="Proteomes" id="UP001595967">
    <property type="component" value="Unassembled WGS sequence"/>
</dbReference>
<name>A0ABV9GYF1_9BURK</name>
<dbReference type="EMBL" id="JBHSEW010000006">
    <property type="protein sequence ID" value="MFC4622159.1"/>
    <property type="molecule type" value="Genomic_DNA"/>
</dbReference>
<evidence type="ECO:0000313" key="2">
    <source>
        <dbReference type="Proteomes" id="UP001595967"/>
    </source>
</evidence>
<proteinExistence type="predicted"/>
<dbReference type="Pfam" id="PF11161">
    <property type="entry name" value="DUF2944"/>
    <property type="match status" value="1"/>
</dbReference>
<sequence>MDAIVKQAMAKWPNVPDCYGWLGLDQRGHWWLRDFAAQAAGAFAVSKGSRLEHVQLIAFIERNYAVDERGCWFFQNGPQRVFVELENTPLVWRVQEDGAVRSHTGLAEVPRQCLLDEDGRLYLHTAQGLGLVHTQDMWQAADCLEQGRWSAPQVLAWAALPQQFGFVRSPQALVEPGTSG</sequence>
<evidence type="ECO:0000313" key="1">
    <source>
        <dbReference type="EMBL" id="MFC4622159.1"/>
    </source>
</evidence>